<feature type="transmembrane region" description="Helical" evidence="7">
    <location>
        <begin position="15"/>
        <end position="33"/>
    </location>
</feature>
<organism evidence="9 10">
    <name type="scientific">Spirulina subsalsa FACHB-351</name>
    <dbReference type="NCBI Taxonomy" id="234711"/>
    <lineage>
        <taxon>Bacteria</taxon>
        <taxon>Bacillati</taxon>
        <taxon>Cyanobacteriota</taxon>
        <taxon>Cyanophyceae</taxon>
        <taxon>Spirulinales</taxon>
        <taxon>Spirulinaceae</taxon>
        <taxon>Spirulina</taxon>
    </lineage>
</organism>
<evidence type="ECO:0000256" key="2">
    <source>
        <dbReference type="ARBA" id="ARBA00022448"/>
    </source>
</evidence>
<evidence type="ECO:0000256" key="6">
    <source>
        <dbReference type="ARBA" id="ARBA00023136"/>
    </source>
</evidence>
<feature type="transmembrane region" description="Helical" evidence="7">
    <location>
        <begin position="259"/>
        <end position="283"/>
    </location>
</feature>
<evidence type="ECO:0000256" key="5">
    <source>
        <dbReference type="ARBA" id="ARBA00022989"/>
    </source>
</evidence>
<keyword evidence="2" id="KW-0813">Transport</keyword>
<reference evidence="9 10" key="1">
    <citation type="submission" date="2021-08" db="EMBL/GenBank/DDBJ databases">
        <title>Draft genome sequence of Spirulina subsalsa with high tolerance to salinity and hype-accumulation of phycocyanin.</title>
        <authorList>
            <person name="Pei H."/>
            <person name="Jiang L."/>
        </authorList>
    </citation>
    <scope>NUCLEOTIDE SEQUENCE [LARGE SCALE GENOMIC DNA]</scope>
    <source>
        <strain evidence="9 10">FACHB-351</strain>
    </source>
</reference>
<evidence type="ECO:0000256" key="1">
    <source>
        <dbReference type="ARBA" id="ARBA00004651"/>
    </source>
</evidence>
<proteinExistence type="predicted"/>
<evidence type="ECO:0000313" key="10">
    <source>
        <dbReference type="Proteomes" id="UP001526426"/>
    </source>
</evidence>
<dbReference type="Proteomes" id="UP001526426">
    <property type="component" value="Unassembled WGS sequence"/>
</dbReference>
<feature type="transmembrane region" description="Helical" evidence="7">
    <location>
        <begin position="354"/>
        <end position="374"/>
    </location>
</feature>
<dbReference type="RefSeq" id="WP_265264566.1">
    <property type="nucleotide sequence ID" value="NZ_JAIHOM010000045.1"/>
</dbReference>
<dbReference type="PANTHER" id="PTHR43738:SF1">
    <property type="entry name" value="HEMIN TRANSPORT SYSTEM PERMEASE PROTEIN HRTB-RELATED"/>
    <property type="match status" value="1"/>
</dbReference>
<gene>
    <name evidence="9" type="primary">devC</name>
    <name evidence="9" type="ORF">K4A83_10865</name>
</gene>
<sequence length="383" mass="42209">MKIPLAWLQLTHEKIRLLVALAGISFANILMFMQFGFRDALFASAVVLHNQLEGDIFLMSPESNALIAMASFSKRRIYQALGVQGVASVHPLYLDFALWKNPETNATRSIMVIGINPNENILKIPAIEANLDQIKLSDVVLFDERSRPEFGPVVEWFNQGKTVTTEAVGRRLTVGGLFPLGASFGADGNIVTSDLNFIRMFGKTRDPSVIDVGVIKVHPGTDPQPIINVLREQLPNDVLVLSRQEFIDFEKSYWQESTAIGFIFSLGAGMGFIVGMVIVYQILYTDVSDHLPEYATLKAMGYKSSYLLKVVFQEAIILAVVGYIPGFLLSTTLYSVTADATSLPVQMDFQKASLVFNLTMVMCIGSGVIAVRRLDAADPADIF</sequence>
<evidence type="ECO:0000256" key="7">
    <source>
        <dbReference type="SAM" id="Phobius"/>
    </source>
</evidence>
<name>A0ABT3L6Q6_9CYAN</name>
<comment type="caution">
    <text evidence="9">The sequence shown here is derived from an EMBL/GenBank/DDBJ whole genome shotgun (WGS) entry which is preliminary data.</text>
</comment>
<keyword evidence="5 7" id="KW-1133">Transmembrane helix</keyword>
<evidence type="ECO:0000256" key="4">
    <source>
        <dbReference type="ARBA" id="ARBA00022692"/>
    </source>
</evidence>
<keyword evidence="4 7" id="KW-0812">Transmembrane</keyword>
<comment type="subcellular location">
    <subcellularLocation>
        <location evidence="1">Cell membrane</location>
        <topology evidence="1">Multi-pass membrane protein</topology>
    </subcellularLocation>
</comment>
<accession>A0ABT3L6Q6</accession>
<dbReference type="PANTHER" id="PTHR43738">
    <property type="entry name" value="ABC TRANSPORTER, MEMBRANE PROTEIN"/>
    <property type="match status" value="1"/>
</dbReference>
<dbReference type="Pfam" id="PF02687">
    <property type="entry name" value="FtsX"/>
    <property type="match status" value="1"/>
</dbReference>
<dbReference type="EMBL" id="JAIHOM010000045">
    <property type="protein sequence ID" value="MCW6036759.1"/>
    <property type="molecule type" value="Genomic_DNA"/>
</dbReference>
<feature type="domain" description="ABC3 transporter permease C-terminal" evidence="8">
    <location>
        <begin position="268"/>
        <end position="374"/>
    </location>
</feature>
<dbReference type="PIRSF" id="PIRSF031773">
    <property type="entry name" value="DevC"/>
    <property type="match status" value="1"/>
</dbReference>
<keyword evidence="10" id="KW-1185">Reference proteome</keyword>
<evidence type="ECO:0000313" key="9">
    <source>
        <dbReference type="EMBL" id="MCW6036759.1"/>
    </source>
</evidence>
<keyword evidence="3" id="KW-1003">Cell membrane</keyword>
<feature type="transmembrane region" description="Helical" evidence="7">
    <location>
        <begin position="315"/>
        <end position="334"/>
    </location>
</feature>
<dbReference type="NCBIfam" id="TIGR01185">
    <property type="entry name" value="devC"/>
    <property type="match status" value="1"/>
</dbReference>
<dbReference type="InterPro" id="IPR003838">
    <property type="entry name" value="ABC3_permease_C"/>
</dbReference>
<keyword evidence="6 7" id="KW-0472">Membrane</keyword>
<evidence type="ECO:0000256" key="3">
    <source>
        <dbReference type="ARBA" id="ARBA00022475"/>
    </source>
</evidence>
<evidence type="ECO:0000259" key="8">
    <source>
        <dbReference type="Pfam" id="PF02687"/>
    </source>
</evidence>
<protein>
    <submittedName>
        <fullName evidence="9">ABC transporter permease DevC</fullName>
    </submittedName>
</protein>
<dbReference type="InterPro" id="IPR005891">
    <property type="entry name" value="DevC"/>
</dbReference>
<dbReference type="InterPro" id="IPR051125">
    <property type="entry name" value="ABC-4/HrtB_transporter"/>
</dbReference>